<feature type="domain" description="AAA+ ATPase" evidence="2">
    <location>
        <begin position="117"/>
        <end position="249"/>
    </location>
</feature>
<evidence type="ECO:0000256" key="1">
    <source>
        <dbReference type="RuleBase" id="RU004227"/>
    </source>
</evidence>
<dbReference type="PRINTS" id="PR00051">
    <property type="entry name" value="DNAA"/>
</dbReference>
<feature type="non-terminal residue" evidence="3">
    <location>
        <position position="332"/>
    </location>
</feature>
<dbReference type="Proteomes" id="UP000606463">
    <property type="component" value="Unassembled WGS sequence"/>
</dbReference>
<dbReference type="SUPFAM" id="SSF52540">
    <property type="entry name" value="P-loop containing nucleoside triphosphate hydrolases"/>
    <property type="match status" value="1"/>
</dbReference>
<name>A0A9D0YP59_AQUAO</name>
<sequence>MPGLLDSVLEKLREIYRELESPALREVVERAELEEYEDKVVVRVPDEYCKFAFLKEIYPRVKRKLQVSLLVLTPSEDVIFELSPKYTFKNFIVGKGNHLAVRACQVAIENLRKKSIPYNPIFIYGRVGVGKTHLLQATGNKALERGFKVIYRSSIDFAEEVVNAIKENSLGYLRDFYKTVDVLLIDDIQFMAGKERTQLEFFNIFNHLYQNNKLLVIASDRHPKKLKDVMDRLINRFEGGLVVELKLDEITKKAIIKEKLIIYGLPVDQNIIDYIAQNTGDNVREIEGFITQLKAKESLNLKPSEEKARLVSPVEVVKEVSAFYGVSKNKIL</sequence>
<dbReference type="InterPro" id="IPR027417">
    <property type="entry name" value="P-loop_NTPase"/>
</dbReference>
<dbReference type="Gene3D" id="3.40.50.300">
    <property type="entry name" value="P-loop containing nucleotide triphosphate hydrolases"/>
    <property type="match status" value="1"/>
</dbReference>
<proteinExistence type="inferred from homology"/>
<dbReference type="CDD" id="cd00009">
    <property type="entry name" value="AAA"/>
    <property type="match status" value="1"/>
</dbReference>
<comment type="caution">
    <text evidence="3">The sequence shown here is derived from an EMBL/GenBank/DDBJ whole genome shotgun (WGS) entry which is preliminary data.</text>
</comment>
<reference evidence="3" key="1">
    <citation type="journal article" date="2020" name="ISME J.">
        <title>Gammaproteobacteria mediating utilization of methyl-, sulfur- and petroleum organic compounds in deep ocean hydrothermal plumes.</title>
        <authorList>
            <person name="Zhou Z."/>
            <person name="Liu Y."/>
            <person name="Pan J."/>
            <person name="Cron B.R."/>
            <person name="Toner B.M."/>
            <person name="Anantharaman K."/>
            <person name="Breier J.A."/>
            <person name="Dick G.J."/>
            <person name="Li M."/>
        </authorList>
    </citation>
    <scope>NUCLEOTIDE SEQUENCE</scope>
    <source>
        <strain evidence="3">SZUA-1501</strain>
    </source>
</reference>
<dbReference type="InterPro" id="IPR013317">
    <property type="entry name" value="DnaA_dom"/>
</dbReference>
<dbReference type="Gene3D" id="1.10.8.60">
    <property type="match status" value="1"/>
</dbReference>
<comment type="similarity">
    <text evidence="1">Belongs to the DnaA family.</text>
</comment>
<dbReference type="Pfam" id="PF00308">
    <property type="entry name" value="Bac_DnaA"/>
    <property type="match status" value="1"/>
</dbReference>
<dbReference type="GO" id="GO:0005886">
    <property type="term" value="C:plasma membrane"/>
    <property type="evidence" value="ECO:0007669"/>
    <property type="project" value="TreeGrafter"/>
</dbReference>
<dbReference type="GO" id="GO:0003688">
    <property type="term" value="F:DNA replication origin binding"/>
    <property type="evidence" value="ECO:0007669"/>
    <property type="project" value="TreeGrafter"/>
</dbReference>
<dbReference type="SMART" id="SM00382">
    <property type="entry name" value="AAA"/>
    <property type="match status" value="1"/>
</dbReference>
<dbReference type="InterPro" id="IPR003593">
    <property type="entry name" value="AAA+_ATPase"/>
</dbReference>
<evidence type="ECO:0000313" key="4">
    <source>
        <dbReference type="Proteomes" id="UP000606463"/>
    </source>
</evidence>
<dbReference type="PANTHER" id="PTHR30050">
    <property type="entry name" value="CHROMOSOMAL REPLICATION INITIATOR PROTEIN DNAA"/>
    <property type="match status" value="1"/>
</dbReference>
<dbReference type="InterPro" id="IPR020591">
    <property type="entry name" value="Chromosome_initiator_DnaA-like"/>
</dbReference>
<accession>A0A9D0YP59</accession>
<evidence type="ECO:0000313" key="3">
    <source>
        <dbReference type="EMBL" id="HIP98565.1"/>
    </source>
</evidence>
<organism evidence="3 4">
    <name type="scientific">Aquifex aeolicus</name>
    <dbReference type="NCBI Taxonomy" id="63363"/>
    <lineage>
        <taxon>Bacteria</taxon>
        <taxon>Pseudomonadati</taxon>
        <taxon>Aquificota</taxon>
        <taxon>Aquificia</taxon>
        <taxon>Aquificales</taxon>
        <taxon>Aquificaceae</taxon>
        <taxon>Aquifex</taxon>
    </lineage>
</organism>
<evidence type="ECO:0000259" key="2">
    <source>
        <dbReference type="SMART" id="SM00382"/>
    </source>
</evidence>
<keyword evidence="1" id="KW-0235">DNA replication</keyword>
<dbReference type="GO" id="GO:0006270">
    <property type="term" value="P:DNA replication initiation"/>
    <property type="evidence" value="ECO:0007669"/>
    <property type="project" value="TreeGrafter"/>
</dbReference>
<dbReference type="AlphaFoldDB" id="A0A9D0YP59"/>
<gene>
    <name evidence="3" type="ORF">EYH37_04285</name>
</gene>
<dbReference type="PANTHER" id="PTHR30050:SF2">
    <property type="entry name" value="CHROMOSOMAL REPLICATION INITIATOR PROTEIN DNAA"/>
    <property type="match status" value="1"/>
</dbReference>
<protein>
    <submittedName>
        <fullName evidence="3">AAA family ATPase</fullName>
    </submittedName>
</protein>
<dbReference type="EMBL" id="DQVE01000046">
    <property type="protein sequence ID" value="HIP98565.1"/>
    <property type="molecule type" value="Genomic_DNA"/>
</dbReference>